<evidence type="ECO:0000256" key="1">
    <source>
        <dbReference type="ARBA" id="ARBA00022614"/>
    </source>
</evidence>
<dbReference type="GO" id="GO:0004674">
    <property type="term" value="F:protein serine/threonine kinase activity"/>
    <property type="evidence" value="ECO:0007669"/>
    <property type="project" value="TreeGrafter"/>
</dbReference>
<keyword evidence="9" id="KW-1185">Reference proteome</keyword>
<dbReference type="InterPro" id="IPR000387">
    <property type="entry name" value="Tyr_Pase_dom"/>
</dbReference>
<dbReference type="SUPFAM" id="SSF56112">
    <property type="entry name" value="Protein kinase-like (PK-like)"/>
    <property type="match status" value="2"/>
</dbReference>
<evidence type="ECO:0000313" key="9">
    <source>
        <dbReference type="Proteomes" id="UP000192257"/>
    </source>
</evidence>
<dbReference type="GeneID" id="39980946"/>
<dbReference type="InterPro" id="IPR053235">
    <property type="entry name" value="Ser_Thr_kinase"/>
</dbReference>
<dbReference type="AlphaFoldDB" id="A0A1X0P9Q1"/>
<dbReference type="PROSITE" id="PS50054">
    <property type="entry name" value="TYR_PHOSPHATASE_DUAL"/>
    <property type="match status" value="1"/>
</dbReference>
<keyword evidence="1" id="KW-0433">Leucine-rich repeat</keyword>
<evidence type="ECO:0000259" key="7">
    <source>
        <dbReference type="PROSITE" id="PS50056"/>
    </source>
</evidence>
<dbReference type="SUPFAM" id="SSF57850">
    <property type="entry name" value="RING/U-box"/>
    <property type="match status" value="1"/>
</dbReference>
<dbReference type="GO" id="GO:0004721">
    <property type="term" value="F:phosphoprotein phosphatase activity"/>
    <property type="evidence" value="ECO:0007669"/>
    <property type="project" value="UniProtKB-KW"/>
</dbReference>
<dbReference type="Pfam" id="PF00069">
    <property type="entry name" value="Pkinase"/>
    <property type="match status" value="2"/>
</dbReference>
<dbReference type="EMBL" id="NBCO01000001">
    <property type="protein sequence ID" value="ORC93608.1"/>
    <property type="molecule type" value="Genomic_DNA"/>
</dbReference>
<proteinExistence type="predicted"/>
<dbReference type="InterPro" id="IPR000340">
    <property type="entry name" value="Dual-sp_phosphatase_cat-dom"/>
</dbReference>
<evidence type="ECO:0000259" key="5">
    <source>
        <dbReference type="PROSITE" id="PS50011"/>
    </source>
</evidence>
<reference evidence="8 9" key="1">
    <citation type="submission" date="2017-03" db="EMBL/GenBank/DDBJ databases">
        <title>An alternative strategy for trypanosome survival in the mammalian bloodstream revealed through genome and transcriptome analysis of the ubiquitous bovine parasite Trypanosoma (Megatrypanum) theileri.</title>
        <authorList>
            <person name="Kelly S."/>
            <person name="Ivens A."/>
            <person name="Mott A."/>
            <person name="O'Neill E."/>
            <person name="Emms D."/>
            <person name="Macleod O."/>
            <person name="Voorheis P."/>
            <person name="Matthews J."/>
            <person name="Matthews K."/>
            <person name="Carrington M."/>
        </authorList>
    </citation>
    <scope>NUCLEOTIDE SEQUENCE [LARGE SCALE GENOMIC DNA]</scope>
    <source>
        <strain evidence="8">Edinburgh</strain>
    </source>
</reference>
<dbReference type="Gene3D" id="1.10.510.10">
    <property type="entry name" value="Transferase(Phosphotransferase) domain 1"/>
    <property type="match status" value="2"/>
</dbReference>
<dbReference type="InterPro" id="IPR016130">
    <property type="entry name" value="Tyr_Pase_AS"/>
</dbReference>
<dbReference type="GO" id="GO:0005737">
    <property type="term" value="C:cytoplasm"/>
    <property type="evidence" value="ECO:0007669"/>
    <property type="project" value="TreeGrafter"/>
</dbReference>
<feature type="domain" description="Tyrosine-protein phosphatase" evidence="6">
    <location>
        <begin position="1121"/>
        <end position="1262"/>
    </location>
</feature>
<sequence length="1280" mass="143952">MGVCVSIGNNNTCVARNAQKPLPVEEVTKSVKERKKLKSHEDVPPQFPWLLRTRSPGREPSRLLVNAWEELSRTEYASLFFAHPELLFSNRAAVLCTGEFISGETVGKYRVVGALPTGTIGRSFLVSRSISKEDGEGDKGLRKTGLSLKTRGNDSQYYVFKVVTFVTRMELVEDVLKDIKTLSRLNHENILRCVDILEDGKHENLITVTPYLEKGACESAIEGSVNEETFISTLYSIGVGLRVLHSHNMYHHNLKPDNILINQNGSPCISDAGFWRIFAAQTPEQLVFNGEPACFPPEVFETDKAFNDPAKVDIWGFGILMYRLAYGRNPFDVEGKTFEEVRDIVLHQTITFPTSDWLPSSFKEIIQTCLNRDPAKRPKITRLLCHSFFRTRLGTGFCNRSGILGNSLLTGMSLGLSSTTLSMSTAGSPGIRTQLRNGLRICVSLGKGRVCETFLAHLRRNPSDEFVVKAMRHSVLKKIKKHEEEKMHRVLALSRDISHPNILPLLEIVDGPYGCFATQKYVECEFLHKNFPPLTNRDDPSRTVKSMLVDVLKGLHVLHANNISHNGLTPSNIFYCHSGKFVIADFGPLFFTNEDALHGGEVGVPLYNLPPNIMEDLISPYGESKNYLDIFCVGLLAASALPSVLNEVWDTFLMRNTKLLVVNELIESVTNASDTLTSPLVDFIITALLCNCDVSQLLHHPYLVNTVDGSDLKDIEPFQLPPSALKDAVHKDLHCHDEARLIDVLGQDPTFEGNFLTSVILFESEGDDDDDDNDSECTTFSSKDSDSYLRFSFEDQIQCGLCNVELPIVVYMCNTCEAYIRCGKCALNDVHAKNHKMRPLLIHTIEHNKDEKKECILVSPASIAITQPLEELERQANLPKGALTELPEVEKATIERSAWRVKTPMLKKCQKKVLPKAAEVEDCTWEEEIENCRKNRSSELLLYRFDLTSVPKEVFDPPLLHVVSVDLSYNKLKSIPHELSFLPHIRSLIIASNELEELPDSLADLNELEHLDVSHNHLRELPPSFVYLVSLTTIAMDYNDFSEIPTCLTDLVTSGTKIPLLSVIYMAENPRIVQFPDPDALACFPTLKLALDNEPTVYETYIREKLDKKIPNVNMMWNKIYPDRIVENLYCGSLRTAQSQVVYNKLSIKNLLTVGRDLMPVPPVGGRHLTINVDDIEGADIRTTFEEASLFIDESLQRGEGCLVHCFAGMSRSATTVIAYLMLHQHMRLDEAYCVTRRGRPAIYPNNGFFNQLVKMDATLFQNQRPLDMASMERDKIPMG</sequence>
<dbReference type="Proteomes" id="UP000192257">
    <property type="component" value="Unassembled WGS sequence"/>
</dbReference>
<protein>
    <submittedName>
        <fullName evidence="8">Dual specificity protein phosphatase</fullName>
    </submittedName>
</protein>
<dbReference type="CDD" id="cd14498">
    <property type="entry name" value="DSP"/>
    <property type="match status" value="1"/>
</dbReference>
<accession>A0A1X0P9Q1</accession>
<dbReference type="SMART" id="SM00195">
    <property type="entry name" value="DSPc"/>
    <property type="match status" value="1"/>
</dbReference>
<dbReference type="PANTHER" id="PTHR24361">
    <property type="entry name" value="MITOGEN-ACTIVATED KINASE KINASE KINASE"/>
    <property type="match status" value="1"/>
</dbReference>
<dbReference type="InterPro" id="IPR032675">
    <property type="entry name" value="LRR_dom_sf"/>
</dbReference>
<dbReference type="PANTHER" id="PTHR24361:SF678">
    <property type="entry name" value="SPORULATION-SPECIFIC PROTEIN 1"/>
    <property type="match status" value="1"/>
</dbReference>
<feature type="domain" description="Protein kinase" evidence="5">
    <location>
        <begin position="109"/>
        <end position="389"/>
    </location>
</feature>
<comment type="caution">
    <text evidence="8">The sequence shown here is derived from an EMBL/GenBank/DDBJ whole genome shotgun (WGS) entry which is preliminary data.</text>
</comment>
<dbReference type="VEuPathDB" id="TriTrypDB:TM35_000014850"/>
<dbReference type="InterPro" id="IPR001611">
    <property type="entry name" value="Leu-rich_rpt"/>
</dbReference>
<dbReference type="SMART" id="SM00364">
    <property type="entry name" value="LRR_BAC"/>
    <property type="match status" value="2"/>
</dbReference>
<dbReference type="InterPro" id="IPR029021">
    <property type="entry name" value="Prot-tyrosine_phosphatase-like"/>
</dbReference>
<dbReference type="PROSITE" id="PS50011">
    <property type="entry name" value="PROTEIN_KINASE_DOM"/>
    <property type="match status" value="2"/>
</dbReference>
<dbReference type="InterPro" id="IPR003591">
    <property type="entry name" value="Leu-rich_rpt_typical-subtyp"/>
</dbReference>
<evidence type="ECO:0000256" key="3">
    <source>
        <dbReference type="ARBA" id="ARBA00022801"/>
    </source>
</evidence>
<dbReference type="Pfam" id="PF00782">
    <property type="entry name" value="DSPc"/>
    <property type="match status" value="1"/>
</dbReference>
<keyword evidence="4" id="KW-0904">Protein phosphatase</keyword>
<dbReference type="SUPFAM" id="SSF52058">
    <property type="entry name" value="L domain-like"/>
    <property type="match status" value="1"/>
</dbReference>
<keyword evidence="3" id="KW-0378">Hydrolase</keyword>
<feature type="domain" description="Protein kinase" evidence="5">
    <location>
        <begin position="439"/>
        <end position="703"/>
    </location>
</feature>
<name>A0A1X0P9Q1_9TRYP</name>
<dbReference type="GO" id="GO:0005524">
    <property type="term" value="F:ATP binding"/>
    <property type="evidence" value="ECO:0007669"/>
    <property type="project" value="InterPro"/>
</dbReference>
<organism evidence="8 9">
    <name type="scientific">Trypanosoma theileri</name>
    <dbReference type="NCBI Taxonomy" id="67003"/>
    <lineage>
        <taxon>Eukaryota</taxon>
        <taxon>Discoba</taxon>
        <taxon>Euglenozoa</taxon>
        <taxon>Kinetoplastea</taxon>
        <taxon>Metakinetoplastina</taxon>
        <taxon>Trypanosomatida</taxon>
        <taxon>Trypanosomatidae</taxon>
        <taxon>Trypanosoma</taxon>
    </lineage>
</organism>
<dbReference type="PROSITE" id="PS00383">
    <property type="entry name" value="TYR_PHOSPHATASE_1"/>
    <property type="match status" value="1"/>
</dbReference>
<evidence type="ECO:0000259" key="6">
    <source>
        <dbReference type="PROSITE" id="PS50054"/>
    </source>
</evidence>
<dbReference type="Gene3D" id="3.90.190.10">
    <property type="entry name" value="Protein tyrosine phosphatase superfamily"/>
    <property type="match status" value="1"/>
</dbReference>
<dbReference type="CDD" id="cd00180">
    <property type="entry name" value="PKc"/>
    <property type="match status" value="1"/>
</dbReference>
<dbReference type="Pfam" id="PF13855">
    <property type="entry name" value="LRR_8"/>
    <property type="match status" value="1"/>
</dbReference>
<keyword evidence="2" id="KW-0677">Repeat</keyword>
<evidence type="ECO:0000256" key="2">
    <source>
        <dbReference type="ARBA" id="ARBA00022737"/>
    </source>
</evidence>
<dbReference type="Gene3D" id="3.80.10.10">
    <property type="entry name" value="Ribonuclease Inhibitor"/>
    <property type="match status" value="1"/>
</dbReference>
<evidence type="ECO:0000313" key="8">
    <source>
        <dbReference type="EMBL" id="ORC93608.1"/>
    </source>
</evidence>
<feature type="domain" description="Tyrosine specific protein phosphatases" evidence="7">
    <location>
        <begin position="1182"/>
        <end position="1243"/>
    </location>
</feature>
<dbReference type="RefSeq" id="XP_028887674.1">
    <property type="nucleotide sequence ID" value="XM_029021166.1"/>
</dbReference>
<gene>
    <name evidence="8" type="ORF">TM35_000014850</name>
</gene>
<dbReference type="STRING" id="67003.A0A1X0P9Q1"/>
<dbReference type="Gene3D" id="3.30.200.20">
    <property type="entry name" value="Phosphorylase Kinase, domain 1"/>
    <property type="match status" value="1"/>
</dbReference>
<dbReference type="PROSITE" id="PS50056">
    <property type="entry name" value="TYR_PHOSPHATASE_2"/>
    <property type="match status" value="1"/>
</dbReference>
<dbReference type="SMART" id="SM00369">
    <property type="entry name" value="LRR_TYP"/>
    <property type="match status" value="4"/>
</dbReference>
<dbReference type="PROSITE" id="PS51450">
    <property type="entry name" value="LRR"/>
    <property type="match status" value="1"/>
</dbReference>
<dbReference type="InterPro" id="IPR020422">
    <property type="entry name" value="TYR_PHOSPHATASE_DUAL_dom"/>
</dbReference>
<dbReference type="SUPFAM" id="SSF52799">
    <property type="entry name" value="(Phosphotyrosine protein) phosphatases II"/>
    <property type="match status" value="1"/>
</dbReference>
<evidence type="ECO:0000256" key="4">
    <source>
        <dbReference type="ARBA" id="ARBA00022912"/>
    </source>
</evidence>
<dbReference type="InterPro" id="IPR011009">
    <property type="entry name" value="Kinase-like_dom_sf"/>
</dbReference>
<dbReference type="OrthoDB" id="165342at2759"/>
<dbReference type="InterPro" id="IPR000719">
    <property type="entry name" value="Prot_kinase_dom"/>
</dbReference>